<dbReference type="RefSeq" id="XP_024616116.1">
    <property type="nucleotide sequence ID" value="XM_024760348.1"/>
</dbReference>
<dbReference type="InParanoid" id="A0A341CMV9"/>
<feature type="coiled-coil region" evidence="1">
    <location>
        <begin position="75"/>
        <end position="109"/>
    </location>
</feature>
<evidence type="ECO:0000313" key="3">
    <source>
        <dbReference type="Proteomes" id="UP000252040"/>
    </source>
</evidence>
<accession>A0A341CMV9</accession>
<feature type="region of interest" description="Disordered" evidence="2">
    <location>
        <begin position="382"/>
        <end position="405"/>
    </location>
</feature>
<dbReference type="STRING" id="1706337.A0A341CMV9"/>
<dbReference type="GO" id="GO:0007052">
    <property type="term" value="P:mitotic spindle organization"/>
    <property type="evidence" value="ECO:0007669"/>
    <property type="project" value="InterPro"/>
</dbReference>
<dbReference type="CTD" id="57562"/>
<dbReference type="GO" id="GO:0097546">
    <property type="term" value="C:ciliary base"/>
    <property type="evidence" value="ECO:0007669"/>
    <property type="project" value="InterPro"/>
</dbReference>
<dbReference type="Pfam" id="PF15352">
    <property type="entry name" value="K1377"/>
    <property type="match status" value="1"/>
</dbReference>
<keyword evidence="1" id="KW-0175">Coiled coil</keyword>
<evidence type="ECO:0000313" key="4">
    <source>
        <dbReference type="RefSeq" id="XP_024616116.1"/>
    </source>
</evidence>
<dbReference type="GO" id="GO:0031122">
    <property type="term" value="P:cytoplasmic microtubule organization"/>
    <property type="evidence" value="ECO:0007669"/>
    <property type="project" value="InterPro"/>
</dbReference>
<protein>
    <submittedName>
        <fullName evidence="4">Centrosomal protein of 126 kDa</fullName>
    </submittedName>
</protein>
<feature type="compositionally biased region" description="Polar residues" evidence="2">
    <location>
        <begin position="742"/>
        <end position="757"/>
    </location>
</feature>
<feature type="region of interest" description="Disordered" evidence="2">
    <location>
        <begin position="998"/>
        <end position="1017"/>
    </location>
</feature>
<gene>
    <name evidence="4" type="primary">CEP126</name>
</gene>
<evidence type="ECO:0000256" key="2">
    <source>
        <dbReference type="SAM" id="MobiDB-lite"/>
    </source>
</evidence>
<reference evidence="4" key="1">
    <citation type="submission" date="2025-08" db="UniProtKB">
        <authorList>
            <consortium name="RefSeq"/>
        </authorList>
    </citation>
    <scope>IDENTIFICATION</scope>
    <source>
        <tissue evidence="4">Meat</tissue>
    </source>
</reference>
<dbReference type="GO" id="GO:0005813">
    <property type="term" value="C:centrosome"/>
    <property type="evidence" value="ECO:0007669"/>
    <property type="project" value="InterPro"/>
</dbReference>
<proteinExistence type="predicted"/>
<dbReference type="InterPro" id="IPR028257">
    <property type="entry name" value="CEP126"/>
</dbReference>
<dbReference type="FunCoup" id="A0A341CMV9">
    <property type="interactions" value="969"/>
</dbReference>
<dbReference type="PANTHER" id="PTHR31191">
    <property type="entry name" value="CENTROSOMAL PROTEIN CEP126"/>
    <property type="match status" value="1"/>
</dbReference>
<sequence length="1189" mass="134400">MMTGRPGARSAVSRLGTESSDTRVRAPFSPRLSGGRHRPGAYLDMKIHFEKNLEEERQILLQQQKICRNQARKYFVESNRRKKAFEEKRKQQEEREHQIREQILQQRKKKFEEVTEKFQRAHIPLSQRKRTVFQKPVPPLEEALKQIQESNLKSEVNLPSSHRPIIDWRVIDNSLPSSLSKNDHKHQKHLSKINSDKEMKENSKANLTTNKDAFQLKLEETQKLLEDQHLSSLQKFCDEVNHITNSETLSNIDSLEARECEEIYLKLDKEPSTSIQQQNSISLKSANLQSTNLSRFDEDKLSFSKTQYINNWLINLDDPNTQTVTPFSDILSKPNVLPSRKCLNSEEQNSSALSRTVERATNTANNSVAFVYSPPIFVKDKKSKKTSETSAMRTTDTTPGSFKRERPLVTESPTFKFSKAQANPDSPTQEMATISDQEKYSELTQESRTTSVPTSFVPVAKPLVLPSNPQSARPLPKNSIHIKEIDPVQCSDKLGEMKDIKDEKIRYSNCDEEELSLFSDNFQAGCIPYNSDSKDKKQKIAEASTSLYSIISNCDLLGQHKKMKCNIHERNGVRFLKSILKKESKYEHDYFKALVTNQGFKLGNQKAADIRDSIELTKEKGKSAEIPKIIKKLRWIDETEDTEKHVEDNHSLKNRIGITQQWSQQFHIQTKSVAASNITSIIPASSVNSADKKKPKDDFISENVTALGGSGIDHVPLNCFIPSGYNIAKQAWPDSKEEESKSPVNSGGSKTQKTNPQKDGAKVIRRTRSAKVQSGFIYTNRKGAVIRPQSVSKANTFLQAQGKLIVPHPPPKSQLNIRSCKNIQVSQYQTVMPENSQNISTCDYVNSKHVLPTEHKLNQWNQESSLPLSHVCPDLVTAMPSLPYCSSECQTLAKINHSNGNQMVAQQDGTLYYTQRCPTYEESHSSVTLKTTKEEFVPLWKIQHNILGQNEKAADSTVTRRKQIVENKHRSLLEQKRQNTGSVGQKYSEQMNNFGQSVQLSSSEPKQTTRATSNIEEVSGSTSEFLMAENLVKASVPEDEILTVMNSKQLQKSNLTLNKTQQFNICALSAEEQKILQSLNHLNARLHDVQETICKNPSIKKLQEWIVHKNTGNAKIKEQKTKLQGDRVMYKLTDPETDSKTSFPAPLTRREGAKVTVIEGEAAVAAPRNPKRDSSSASCSRAGRRVSSA</sequence>
<dbReference type="GO" id="GO:0030496">
    <property type="term" value="C:midbody"/>
    <property type="evidence" value="ECO:0007669"/>
    <property type="project" value="TreeGrafter"/>
</dbReference>
<feature type="compositionally biased region" description="Low complexity" evidence="2">
    <location>
        <begin position="1175"/>
        <end position="1189"/>
    </location>
</feature>
<dbReference type="KEGG" id="nasi:112409954"/>
<feature type="region of interest" description="Disordered" evidence="2">
    <location>
        <begin position="1161"/>
        <end position="1189"/>
    </location>
</feature>
<dbReference type="GeneID" id="112409954"/>
<dbReference type="AlphaFoldDB" id="A0A341CMV9"/>
<name>A0A341CMV9_NEOAA</name>
<evidence type="ECO:0000256" key="1">
    <source>
        <dbReference type="SAM" id="Coils"/>
    </source>
</evidence>
<feature type="compositionally biased region" description="Polar residues" evidence="2">
    <location>
        <begin position="391"/>
        <end position="400"/>
    </location>
</feature>
<feature type="region of interest" description="Disordered" evidence="2">
    <location>
        <begin position="731"/>
        <end position="763"/>
    </location>
</feature>
<feature type="region of interest" description="Disordered" evidence="2">
    <location>
        <begin position="179"/>
        <end position="202"/>
    </location>
</feature>
<dbReference type="PANTHER" id="PTHR31191:SF4">
    <property type="entry name" value="CENTROSOMAL PROTEIN OF 126 KDA"/>
    <property type="match status" value="1"/>
</dbReference>
<keyword evidence="3" id="KW-1185">Reference proteome</keyword>
<dbReference type="GO" id="GO:1905515">
    <property type="term" value="P:non-motile cilium assembly"/>
    <property type="evidence" value="ECO:0007669"/>
    <property type="project" value="InterPro"/>
</dbReference>
<feature type="region of interest" description="Disordered" evidence="2">
    <location>
        <begin position="1"/>
        <end position="39"/>
    </location>
</feature>
<dbReference type="Proteomes" id="UP000252040">
    <property type="component" value="Unplaced"/>
</dbReference>
<organism evidence="3 4">
    <name type="scientific">Neophocaena asiaeorientalis asiaeorientalis</name>
    <name type="common">Yangtze finless porpoise</name>
    <name type="synonym">Neophocaena phocaenoides subsp. asiaeorientalis</name>
    <dbReference type="NCBI Taxonomy" id="1706337"/>
    <lineage>
        <taxon>Eukaryota</taxon>
        <taxon>Metazoa</taxon>
        <taxon>Chordata</taxon>
        <taxon>Craniata</taxon>
        <taxon>Vertebrata</taxon>
        <taxon>Euteleostomi</taxon>
        <taxon>Mammalia</taxon>
        <taxon>Eutheria</taxon>
        <taxon>Laurasiatheria</taxon>
        <taxon>Artiodactyla</taxon>
        <taxon>Whippomorpha</taxon>
        <taxon>Cetacea</taxon>
        <taxon>Odontoceti</taxon>
        <taxon>Phocoenidae</taxon>
        <taxon>Neophocaena</taxon>
    </lineage>
</organism>